<dbReference type="STRING" id="8496.A0A151NXS1"/>
<comment type="caution">
    <text evidence="2">The sequence shown here is derived from an EMBL/GenBank/DDBJ whole genome shotgun (WGS) entry which is preliminary data.</text>
</comment>
<feature type="transmembrane region" description="Helical" evidence="1">
    <location>
        <begin position="123"/>
        <end position="139"/>
    </location>
</feature>
<organism evidence="2 3">
    <name type="scientific">Alligator mississippiensis</name>
    <name type="common">American alligator</name>
    <dbReference type="NCBI Taxonomy" id="8496"/>
    <lineage>
        <taxon>Eukaryota</taxon>
        <taxon>Metazoa</taxon>
        <taxon>Chordata</taxon>
        <taxon>Craniata</taxon>
        <taxon>Vertebrata</taxon>
        <taxon>Euteleostomi</taxon>
        <taxon>Archelosauria</taxon>
        <taxon>Archosauria</taxon>
        <taxon>Crocodylia</taxon>
        <taxon>Alligatoridae</taxon>
        <taxon>Alligatorinae</taxon>
        <taxon>Alligator</taxon>
    </lineage>
</organism>
<feature type="transmembrane region" description="Helical" evidence="1">
    <location>
        <begin position="99"/>
        <end position="117"/>
    </location>
</feature>
<dbReference type="Pfam" id="PF14965">
    <property type="entry name" value="BRI3BP"/>
    <property type="match status" value="1"/>
</dbReference>
<proteinExistence type="predicted"/>
<dbReference type="Proteomes" id="UP000050525">
    <property type="component" value="Unassembled WGS sequence"/>
</dbReference>
<evidence type="ECO:0000256" key="1">
    <source>
        <dbReference type="SAM" id="Phobius"/>
    </source>
</evidence>
<dbReference type="PANTHER" id="PTHR14550">
    <property type="entry name" value="TRANSMEMBRANE PROTEIN 109"/>
    <property type="match status" value="1"/>
</dbReference>
<dbReference type="eggNOG" id="ENOG502S0EJ">
    <property type="taxonomic scope" value="Eukaryota"/>
</dbReference>
<gene>
    <name evidence="2" type="primary">TMEM109</name>
    <name evidence="2" type="ORF">Y1Q_0006423</name>
</gene>
<keyword evidence="1 2" id="KW-0812">Transmembrane</keyword>
<keyword evidence="3" id="KW-1185">Reference proteome</keyword>
<accession>A0A151NXS1</accession>
<name>A0A151NXS1_ALLMI</name>
<dbReference type="PANTHER" id="PTHR14550:SF2">
    <property type="entry name" value="TRANSMEMBRANE PROTEIN 109"/>
    <property type="match status" value="1"/>
</dbReference>
<dbReference type="AlphaFoldDB" id="A0A151NXS1"/>
<evidence type="ECO:0000313" key="3">
    <source>
        <dbReference type="Proteomes" id="UP000050525"/>
    </source>
</evidence>
<reference evidence="2 3" key="1">
    <citation type="journal article" date="2012" name="Genome Biol.">
        <title>Sequencing three crocodilian genomes to illuminate the evolution of archosaurs and amniotes.</title>
        <authorList>
            <person name="St John J.A."/>
            <person name="Braun E.L."/>
            <person name="Isberg S.R."/>
            <person name="Miles L.G."/>
            <person name="Chong A.Y."/>
            <person name="Gongora J."/>
            <person name="Dalzell P."/>
            <person name="Moran C."/>
            <person name="Bed'hom B."/>
            <person name="Abzhanov A."/>
            <person name="Burgess S.C."/>
            <person name="Cooksey A.M."/>
            <person name="Castoe T.A."/>
            <person name="Crawford N.G."/>
            <person name="Densmore L.D."/>
            <person name="Drew J.C."/>
            <person name="Edwards S.V."/>
            <person name="Faircloth B.C."/>
            <person name="Fujita M.K."/>
            <person name="Greenwold M.J."/>
            <person name="Hoffmann F.G."/>
            <person name="Howard J.M."/>
            <person name="Iguchi T."/>
            <person name="Janes D.E."/>
            <person name="Khan S.Y."/>
            <person name="Kohno S."/>
            <person name="de Koning A.J."/>
            <person name="Lance S.L."/>
            <person name="McCarthy F.M."/>
            <person name="McCormack J.E."/>
            <person name="Merchant M.E."/>
            <person name="Peterson D.G."/>
            <person name="Pollock D.D."/>
            <person name="Pourmand N."/>
            <person name="Raney B.J."/>
            <person name="Roessler K.A."/>
            <person name="Sanford J.R."/>
            <person name="Sawyer R.H."/>
            <person name="Schmidt C.J."/>
            <person name="Triplett E.W."/>
            <person name="Tuberville T.D."/>
            <person name="Venegas-Anaya M."/>
            <person name="Howard J.T."/>
            <person name="Jarvis E.D."/>
            <person name="Guillette L.J.Jr."/>
            <person name="Glenn T.C."/>
            <person name="Green R.E."/>
            <person name="Ray D.A."/>
        </authorList>
    </citation>
    <scope>NUCLEOTIDE SEQUENCE [LARGE SCALE GENOMIC DNA]</scope>
    <source>
        <strain evidence="2">KSC_2009_1</strain>
    </source>
</reference>
<keyword evidence="1" id="KW-1133">Transmembrane helix</keyword>
<dbReference type="GO" id="GO:0042771">
    <property type="term" value="P:intrinsic apoptotic signaling pathway in response to DNA damage by p53 class mediator"/>
    <property type="evidence" value="ECO:0007669"/>
    <property type="project" value="TreeGrafter"/>
</dbReference>
<feature type="transmembrane region" description="Helical" evidence="1">
    <location>
        <begin position="71"/>
        <end position="92"/>
    </location>
</feature>
<dbReference type="InterPro" id="IPR039492">
    <property type="entry name" value="TMEM109"/>
</dbReference>
<feature type="transmembrane region" description="Helical" evidence="1">
    <location>
        <begin position="21"/>
        <end position="51"/>
    </location>
</feature>
<protein>
    <submittedName>
        <fullName evidence="2">Transmembrane protein 109</fullName>
    </submittedName>
</protein>
<keyword evidence="1" id="KW-0472">Membrane</keyword>
<dbReference type="GO" id="GO:0071480">
    <property type="term" value="P:cellular response to gamma radiation"/>
    <property type="evidence" value="ECO:0007669"/>
    <property type="project" value="InterPro"/>
</dbReference>
<evidence type="ECO:0000313" key="2">
    <source>
        <dbReference type="EMBL" id="KYO41682.1"/>
    </source>
</evidence>
<dbReference type="EMBL" id="AKHW03001628">
    <property type="protein sequence ID" value="KYO41682.1"/>
    <property type="molecule type" value="Genomic_DNA"/>
</dbReference>
<sequence length="182" mass="20206">MKETLEEMIGQEAVQMVAETISAMFWIVSNGISAGLIILSEIMGQILSAFGMNGDHVMQTLKLDPVHVQTLLLWGLAALFGYWLLSLVLGLVLNILGHIMTGVKVAFFLVCFIFIISSVPNPSLQALLLLALLTVYALLGRLTRTQHSGTQLEAKVHSLEQQVDELRHRQRQVSPRDLEQED</sequence>